<feature type="compositionally biased region" description="Basic residues" evidence="1">
    <location>
        <begin position="21"/>
        <end position="42"/>
    </location>
</feature>
<organism evidence="2 3">
    <name type="scientific">Pleurodeles waltl</name>
    <name type="common">Iberian ribbed newt</name>
    <dbReference type="NCBI Taxonomy" id="8319"/>
    <lineage>
        <taxon>Eukaryota</taxon>
        <taxon>Metazoa</taxon>
        <taxon>Chordata</taxon>
        <taxon>Craniata</taxon>
        <taxon>Vertebrata</taxon>
        <taxon>Euteleostomi</taxon>
        <taxon>Amphibia</taxon>
        <taxon>Batrachia</taxon>
        <taxon>Caudata</taxon>
        <taxon>Salamandroidea</taxon>
        <taxon>Salamandridae</taxon>
        <taxon>Pleurodelinae</taxon>
        <taxon>Pleurodeles</taxon>
    </lineage>
</organism>
<dbReference type="EMBL" id="JANPWB010000006">
    <property type="protein sequence ID" value="KAJ1177440.1"/>
    <property type="molecule type" value="Genomic_DNA"/>
</dbReference>
<reference evidence="2" key="1">
    <citation type="journal article" date="2022" name="bioRxiv">
        <title>Sequencing and chromosome-scale assembly of the giantPleurodeles waltlgenome.</title>
        <authorList>
            <person name="Brown T."/>
            <person name="Elewa A."/>
            <person name="Iarovenko S."/>
            <person name="Subramanian E."/>
            <person name="Araus A.J."/>
            <person name="Petzold A."/>
            <person name="Susuki M."/>
            <person name="Suzuki K.-i.T."/>
            <person name="Hayashi T."/>
            <person name="Toyoda A."/>
            <person name="Oliveira C."/>
            <person name="Osipova E."/>
            <person name="Leigh N.D."/>
            <person name="Simon A."/>
            <person name="Yun M.H."/>
        </authorList>
    </citation>
    <scope>NUCLEOTIDE SEQUENCE</scope>
    <source>
        <strain evidence="2">20211129_DDA</strain>
        <tissue evidence="2">Liver</tissue>
    </source>
</reference>
<evidence type="ECO:0000256" key="1">
    <source>
        <dbReference type="SAM" id="MobiDB-lite"/>
    </source>
</evidence>
<dbReference type="Proteomes" id="UP001066276">
    <property type="component" value="Chromosome 3_2"/>
</dbReference>
<comment type="caution">
    <text evidence="2">The sequence shown here is derived from an EMBL/GenBank/DDBJ whole genome shotgun (WGS) entry which is preliminary data.</text>
</comment>
<evidence type="ECO:0000313" key="2">
    <source>
        <dbReference type="EMBL" id="KAJ1177440.1"/>
    </source>
</evidence>
<name>A0AAV7TLZ8_PLEWA</name>
<feature type="region of interest" description="Disordered" evidence="1">
    <location>
        <begin position="1"/>
        <end position="132"/>
    </location>
</feature>
<feature type="compositionally biased region" description="Acidic residues" evidence="1">
    <location>
        <begin position="49"/>
        <end position="68"/>
    </location>
</feature>
<protein>
    <submittedName>
        <fullName evidence="2">Uncharacterized protein</fullName>
    </submittedName>
</protein>
<evidence type="ECO:0000313" key="3">
    <source>
        <dbReference type="Proteomes" id="UP001066276"/>
    </source>
</evidence>
<accession>A0AAV7TLZ8</accession>
<gene>
    <name evidence="2" type="ORF">NDU88_002695</name>
</gene>
<sequence length="132" mass="15158">MDDAPQPASEIQKEGPWMKQEHRKRRHSPPQATKKTRQKHLSNHNPYSDPEESEEEEQPENEGPDDQLDQVTKVLQEMRALASVMELSPPPSPAPVDASMEEEEQNRPANLEEEEPETSQVESQPQRSTKQR</sequence>
<dbReference type="AlphaFoldDB" id="A0AAV7TLZ8"/>
<proteinExistence type="predicted"/>
<keyword evidence="3" id="KW-1185">Reference proteome</keyword>